<evidence type="ECO:0008006" key="3">
    <source>
        <dbReference type="Google" id="ProtNLM"/>
    </source>
</evidence>
<sequence length="182" mass="19913">IQSGHMALNQGNFERSLTTDRLGNCASSATVSTDIWSAAFREAVESLGEEIDVISLKGKSITQLFRDLEDIQKGETHDSAFLRGVKYLQSLRVPLETLKLALDLASPLSSLEPTAATVVGVIRSVVAIAISFSTADLDFAKRIGDMLRQISFIDDCDTLGQKAKRRDIHDVICSEIFFAMAF</sequence>
<proteinExistence type="predicted"/>
<reference evidence="1 2" key="1">
    <citation type="submission" date="2018-02" db="EMBL/GenBank/DDBJ databases">
        <title>The genomes of Aspergillus section Nigri reveals drivers in fungal speciation.</title>
        <authorList>
            <consortium name="DOE Joint Genome Institute"/>
            <person name="Vesth T.C."/>
            <person name="Nybo J."/>
            <person name="Theobald S."/>
            <person name="Brandl J."/>
            <person name="Frisvad J.C."/>
            <person name="Nielsen K.F."/>
            <person name="Lyhne E.K."/>
            <person name="Kogle M.E."/>
            <person name="Kuo A."/>
            <person name="Riley R."/>
            <person name="Clum A."/>
            <person name="Nolan M."/>
            <person name="Lipzen A."/>
            <person name="Salamov A."/>
            <person name="Henrissat B."/>
            <person name="Wiebenga A."/>
            <person name="De vries R.P."/>
            <person name="Grigoriev I.V."/>
            <person name="Mortensen U.H."/>
            <person name="Andersen M.R."/>
            <person name="Baker S.E."/>
        </authorList>
    </citation>
    <scope>NUCLEOTIDE SEQUENCE [LARGE SCALE GENOMIC DNA]</scope>
    <source>
        <strain evidence="1 2">CBS 707.79</strain>
    </source>
</reference>
<name>A0A319D064_9EURO</name>
<dbReference type="VEuPathDB" id="FungiDB:BO71DRAFT_333289"/>
<feature type="non-terminal residue" evidence="1">
    <location>
        <position position="1"/>
    </location>
</feature>
<dbReference type="OrthoDB" id="62952at2759"/>
<accession>A0A319D064</accession>
<keyword evidence="2" id="KW-1185">Reference proteome</keyword>
<dbReference type="AlphaFoldDB" id="A0A319D064"/>
<protein>
    <recommendedName>
        <fullName evidence="3">Fungal STAND N-terminal Goodbye domain-containing protein</fullName>
    </recommendedName>
</protein>
<dbReference type="Proteomes" id="UP000247810">
    <property type="component" value="Unassembled WGS sequence"/>
</dbReference>
<dbReference type="EMBL" id="KZ825961">
    <property type="protein sequence ID" value="PYH90965.1"/>
    <property type="molecule type" value="Genomic_DNA"/>
</dbReference>
<evidence type="ECO:0000313" key="2">
    <source>
        <dbReference type="Proteomes" id="UP000247810"/>
    </source>
</evidence>
<gene>
    <name evidence="1" type="ORF">BO71DRAFT_333289</name>
</gene>
<organism evidence="1 2">
    <name type="scientific">Aspergillus ellipticus CBS 707.79</name>
    <dbReference type="NCBI Taxonomy" id="1448320"/>
    <lineage>
        <taxon>Eukaryota</taxon>
        <taxon>Fungi</taxon>
        <taxon>Dikarya</taxon>
        <taxon>Ascomycota</taxon>
        <taxon>Pezizomycotina</taxon>
        <taxon>Eurotiomycetes</taxon>
        <taxon>Eurotiomycetidae</taxon>
        <taxon>Eurotiales</taxon>
        <taxon>Aspergillaceae</taxon>
        <taxon>Aspergillus</taxon>
        <taxon>Aspergillus subgen. Circumdati</taxon>
    </lineage>
</organism>
<evidence type="ECO:0000313" key="1">
    <source>
        <dbReference type="EMBL" id="PYH90965.1"/>
    </source>
</evidence>